<gene>
    <name evidence="2" type="ORF">NCTC7688_00723</name>
</gene>
<feature type="domain" description="DUF4097" evidence="1">
    <location>
        <begin position="53"/>
        <end position="263"/>
    </location>
</feature>
<dbReference type="InterPro" id="IPR025164">
    <property type="entry name" value="Toastrack_DUF4097"/>
</dbReference>
<accession>A0A380HL95</accession>
<dbReference type="Proteomes" id="UP000254707">
    <property type="component" value="Unassembled WGS sequence"/>
</dbReference>
<dbReference type="AlphaFoldDB" id="A0A380HL95"/>
<proteinExistence type="predicted"/>
<evidence type="ECO:0000259" key="1">
    <source>
        <dbReference type="Pfam" id="PF13349"/>
    </source>
</evidence>
<protein>
    <submittedName>
        <fullName evidence="2">Exported protein</fullName>
    </submittedName>
</protein>
<dbReference type="Pfam" id="PF13349">
    <property type="entry name" value="DUF4097"/>
    <property type="match status" value="1"/>
</dbReference>
<evidence type="ECO:0000313" key="3">
    <source>
        <dbReference type="Proteomes" id="UP000254707"/>
    </source>
</evidence>
<sequence>MKKSLIWIFVIGLVITVICAVGAVQQFKIEHKKANQITTNFNETYNNKSIKGLDLDLKHSNVKIKEGKTFKVLSKGSNEKIKIHAKVKNGNLTVSDHKGQSNVDISFLDMRYNDMTIYVPQDLENLKVHSDDGSTTLNDINADKAQLNTDVMDLTINDSKFNQLVASGDTSDIKLNKTQFQHGDFKTDTGDILMKDTPADKPMQIKTDTGNVELIYGKDKPKNSQIEYSSDTGNLNIEDKQFENKKVGNGHHVIMIKTDTGDALIK</sequence>
<name>A0A380HL95_STASA</name>
<dbReference type="EMBL" id="UHED01000001">
    <property type="protein sequence ID" value="SUM82227.1"/>
    <property type="molecule type" value="Genomic_DNA"/>
</dbReference>
<evidence type="ECO:0000313" key="2">
    <source>
        <dbReference type="EMBL" id="SUM82227.1"/>
    </source>
</evidence>
<reference evidence="2 3" key="1">
    <citation type="submission" date="2018-06" db="EMBL/GenBank/DDBJ databases">
        <authorList>
            <consortium name="Pathogen Informatics"/>
            <person name="Doyle S."/>
        </authorList>
    </citation>
    <scope>NUCLEOTIDE SEQUENCE [LARGE SCALE GENOMIC DNA]</scope>
    <source>
        <strain evidence="2 3">NCTC7688</strain>
    </source>
</reference>
<organism evidence="2 3">
    <name type="scientific">Staphylococcus saprophyticus</name>
    <dbReference type="NCBI Taxonomy" id="29385"/>
    <lineage>
        <taxon>Bacteria</taxon>
        <taxon>Bacillati</taxon>
        <taxon>Bacillota</taxon>
        <taxon>Bacilli</taxon>
        <taxon>Bacillales</taxon>
        <taxon>Staphylococcaceae</taxon>
        <taxon>Staphylococcus</taxon>
    </lineage>
</organism>
<dbReference type="RefSeq" id="WP_069838159.1">
    <property type="nucleotide sequence ID" value="NZ_CAXOQR010000003.1"/>
</dbReference>